<sequence length="85" mass="9963">LARLHAPELQNVQSICYENQSIIRQTSISHCLNYSRSEKKPKCSFFLQKEETLDRSREMKILAHDVPDVRFQCNRKKNTLATNRG</sequence>
<dbReference type="AlphaFoldDB" id="A0A061RA69"/>
<name>A0A061RA69_9CHLO</name>
<dbReference type="EMBL" id="GBEZ01018936">
    <property type="protein sequence ID" value="JAC67555.1"/>
    <property type="molecule type" value="Transcribed_RNA"/>
</dbReference>
<gene>
    <name evidence="1" type="ORF">TSPGSL018_10862</name>
</gene>
<reference evidence="1" key="1">
    <citation type="submission" date="2014-05" db="EMBL/GenBank/DDBJ databases">
        <title>The transcriptome of the halophilic microalga Tetraselmis sp. GSL018 isolated from the Great Salt Lake, Utah.</title>
        <authorList>
            <person name="Jinkerson R.E."/>
            <person name="D'Adamo S."/>
            <person name="Posewitz M.C."/>
        </authorList>
    </citation>
    <scope>NUCLEOTIDE SEQUENCE</scope>
    <source>
        <strain evidence="1">GSL018</strain>
    </source>
</reference>
<feature type="non-terminal residue" evidence="1">
    <location>
        <position position="1"/>
    </location>
</feature>
<protein>
    <submittedName>
        <fullName evidence="1">Uncharacterized protein</fullName>
    </submittedName>
</protein>
<feature type="non-terminal residue" evidence="1">
    <location>
        <position position="85"/>
    </location>
</feature>
<accession>A0A061RA69</accession>
<proteinExistence type="predicted"/>
<organism evidence="1">
    <name type="scientific">Tetraselmis sp. GSL018</name>
    <dbReference type="NCBI Taxonomy" id="582737"/>
    <lineage>
        <taxon>Eukaryota</taxon>
        <taxon>Viridiplantae</taxon>
        <taxon>Chlorophyta</taxon>
        <taxon>core chlorophytes</taxon>
        <taxon>Chlorodendrophyceae</taxon>
        <taxon>Chlorodendrales</taxon>
        <taxon>Chlorodendraceae</taxon>
        <taxon>Tetraselmis</taxon>
    </lineage>
</organism>
<evidence type="ECO:0000313" key="1">
    <source>
        <dbReference type="EMBL" id="JAC67555.1"/>
    </source>
</evidence>